<dbReference type="Proteomes" id="UP000271974">
    <property type="component" value="Unassembled WGS sequence"/>
</dbReference>
<dbReference type="SUPFAM" id="SSF51182">
    <property type="entry name" value="RmlC-like cupins"/>
    <property type="match status" value="1"/>
</dbReference>
<comment type="caution">
    <text evidence="4">The sequence shown here is derived from an EMBL/GenBank/DDBJ whole genome shotgun (WGS) entry which is preliminary data.</text>
</comment>
<dbReference type="AlphaFoldDB" id="A0A3S0Z606"/>
<evidence type="ECO:0000313" key="5">
    <source>
        <dbReference type="Proteomes" id="UP000271974"/>
    </source>
</evidence>
<sequence>MAAPIQRLAQMSYKFFSGQTRSNDLVTKETLHPLIHTLNEIKAEDLNFDPNEIIVRDKALIKVGRKVAPVSCMTVLQNSEFTLAVFVVKSGGSLPLHDHPHMFGLLKVISGSVQITSYTKVDPQSLPPDVEFTRSSPHIVTVKRNQDVVLAESDHCCFLSPSEGNFHEIKPLTDVAAFLDILAPPYNNTDRDCSYYKELPVQSPSPTQKDIRWLEEVGQPCSYWCDVIRYKGPSLNSKD</sequence>
<dbReference type="GO" id="GO:0005739">
    <property type="term" value="C:mitochondrion"/>
    <property type="evidence" value="ECO:0007669"/>
    <property type="project" value="TreeGrafter"/>
</dbReference>
<gene>
    <name evidence="4" type="ORF">EGW08_020827</name>
</gene>
<evidence type="ECO:0000256" key="2">
    <source>
        <dbReference type="ARBA" id="ARBA00023002"/>
    </source>
</evidence>
<protein>
    <recommendedName>
        <fullName evidence="6">2-aminoethanethiol dioxygenase</fullName>
    </recommendedName>
</protein>
<dbReference type="PANTHER" id="PTHR22966:SF61">
    <property type="entry name" value="2-AMINOETHANETHIOL DIOXYGENASE"/>
    <property type="match status" value="1"/>
</dbReference>
<keyword evidence="1" id="KW-0479">Metal-binding</keyword>
<dbReference type="Gene3D" id="2.60.120.10">
    <property type="entry name" value="Jelly Rolls"/>
    <property type="match status" value="1"/>
</dbReference>
<keyword evidence="2" id="KW-0560">Oxidoreductase</keyword>
<dbReference type="OrthoDB" id="271433at2759"/>
<keyword evidence="3" id="KW-0408">Iron</keyword>
<name>A0A3S0Z606_ELYCH</name>
<reference evidence="4 5" key="1">
    <citation type="submission" date="2019-01" db="EMBL/GenBank/DDBJ databases">
        <title>A draft genome assembly of the solar-powered sea slug Elysia chlorotica.</title>
        <authorList>
            <person name="Cai H."/>
            <person name="Li Q."/>
            <person name="Fang X."/>
            <person name="Li J."/>
            <person name="Curtis N.E."/>
            <person name="Altenburger A."/>
            <person name="Shibata T."/>
            <person name="Feng M."/>
            <person name="Maeda T."/>
            <person name="Schwartz J.A."/>
            <person name="Shigenobu S."/>
            <person name="Lundholm N."/>
            <person name="Nishiyama T."/>
            <person name="Yang H."/>
            <person name="Hasebe M."/>
            <person name="Li S."/>
            <person name="Pierce S.K."/>
            <person name="Wang J."/>
        </authorList>
    </citation>
    <scope>NUCLEOTIDE SEQUENCE [LARGE SCALE GENOMIC DNA]</scope>
    <source>
        <strain evidence="4">EC2010</strain>
        <tissue evidence="4">Whole organism of an adult</tissue>
    </source>
</reference>
<dbReference type="GO" id="GO:0016702">
    <property type="term" value="F:oxidoreductase activity, acting on single donors with incorporation of molecular oxygen, incorporation of two atoms of oxygen"/>
    <property type="evidence" value="ECO:0007669"/>
    <property type="project" value="InterPro"/>
</dbReference>
<evidence type="ECO:0000313" key="4">
    <source>
        <dbReference type="EMBL" id="RUS71414.1"/>
    </source>
</evidence>
<feature type="non-terminal residue" evidence="4">
    <location>
        <position position="239"/>
    </location>
</feature>
<evidence type="ECO:0000256" key="3">
    <source>
        <dbReference type="ARBA" id="ARBA00023004"/>
    </source>
</evidence>
<dbReference type="CDD" id="cd20289">
    <property type="entry name" value="cupin_ADO"/>
    <property type="match status" value="1"/>
</dbReference>
<dbReference type="PANTHER" id="PTHR22966">
    <property type="entry name" value="2-AMINOETHANETHIOL DIOXYGENASE"/>
    <property type="match status" value="1"/>
</dbReference>
<dbReference type="STRING" id="188477.A0A3S0Z606"/>
<evidence type="ECO:0008006" key="6">
    <source>
        <dbReference type="Google" id="ProtNLM"/>
    </source>
</evidence>
<dbReference type="GO" id="GO:0046872">
    <property type="term" value="F:metal ion binding"/>
    <property type="evidence" value="ECO:0007669"/>
    <property type="project" value="UniProtKB-KW"/>
</dbReference>
<accession>A0A3S0Z606</accession>
<dbReference type="EMBL" id="RQTK01001216">
    <property type="protein sequence ID" value="RUS71414.1"/>
    <property type="molecule type" value="Genomic_DNA"/>
</dbReference>
<dbReference type="Pfam" id="PF07847">
    <property type="entry name" value="PCO_ADO"/>
    <property type="match status" value="1"/>
</dbReference>
<organism evidence="4 5">
    <name type="scientific">Elysia chlorotica</name>
    <name type="common">Eastern emerald elysia</name>
    <name type="synonym">Sea slug</name>
    <dbReference type="NCBI Taxonomy" id="188477"/>
    <lineage>
        <taxon>Eukaryota</taxon>
        <taxon>Metazoa</taxon>
        <taxon>Spiralia</taxon>
        <taxon>Lophotrochozoa</taxon>
        <taxon>Mollusca</taxon>
        <taxon>Gastropoda</taxon>
        <taxon>Heterobranchia</taxon>
        <taxon>Euthyneura</taxon>
        <taxon>Panpulmonata</taxon>
        <taxon>Sacoglossa</taxon>
        <taxon>Placobranchoidea</taxon>
        <taxon>Plakobranchidae</taxon>
        <taxon>Elysia</taxon>
    </lineage>
</organism>
<keyword evidence="5" id="KW-1185">Reference proteome</keyword>
<proteinExistence type="predicted"/>
<dbReference type="InterPro" id="IPR011051">
    <property type="entry name" value="RmlC_Cupin_sf"/>
</dbReference>
<dbReference type="InterPro" id="IPR012864">
    <property type="entry name" value="PCO/ADO"/>
</dbReference>
<evidence type="ECO:0000256" key="1">
    <source>
        <dbReference type="ARBA" id="ARBA00022723"/>
    </source>
</evidence>
<dbReference type="InterPro" id="IPR014710">
    <property type="entry name" value="RmlC-like_jellyroll"/>
</dbReference>